<feature type="compositionally biased region" description="Low complexity" evidence="2">
    <location>
        <begin position="224"/>
        <end position="275"/>
    </location>
</feature>
<proteinExistence type="predicted"/>
<gene>
    <name evidence="5" type="ORF">CYY_009727</name>
</gene>
<dbReference type="Pfam" id="PF10358">
    <property type="entry name" value="NT-C2"/>
    <property type="match status" value="1"/>
</dbReference>
<dbReference type="PROSITE" id="PS51126">
    <property type="entry name" value="DILUTE"/>
    <property type="match status" value="1"/>
</dbReference>
<feature type="compositionally biased region" description="Low complexity" evidence="2">
    <location>
        <begin position="1094"/>
        <end position="1111"/>
    </location>
</feature>
<feature type="region of interest" description="Disordered" evidence="2">
    <location>
        <begin position="967"/>
        <end position="995"/>
    </location>
</feature>
<dbReference type="GO" id="GO:0051020">
    <property type="term" value="F:GTPase binding"/>
    <property type="evidence" value="ECO:0007669"/>
    <property type="project" value="TreeGrafter"/>
</dbReference>
<name>A0A8J4V2N5_9MYCE</name>
<evidence type="ECO:0000259" key="3">
    <source>
        <dbReference type="PROSITE" id="PS51126"/>
    </source>
</evidence>
<dbReference type="InterPro" id="IPR002710">
    <property type="entry name" value="Dilute_dom"/>
</dbReference>
<sequence>MDKLNDKFKSISHKEDIKISFVIKIKQVTGLSKSSYTPLLISWKRGSKKENTGEIKVIPRDGEANVDHTLNINATITKTPKGFEEKSIIFTIKEEKMNKKPVPLGSINVNLAQYAESKTEKTHPFPIKDKSKVVCNLYLGIQSSWLKVNGKTLVKAEGNQKEILSELGKQQIKGADGSDYFLQTEQDISDPEQTDIGNDNFSDGEDEDDVSFEDDSKEDKSNVSTLSRKSSNLSSSDKEGSTSTPIKSTSSINADGTTLNTGSTSTTSTSSTTSTTGATLALYEVKMKKYKKKLKLLKTELEKSKTATTNVSKERDDKVKEIKTMLDEMETIRERSKSVGNGVIADYTNQIDSLTLENKDLKQQIQRERTQSNQDSNQVTTLQNQVISLNQQLETLRTQNTTLNSTLTNLERQVREANSSKPEDLQNALATVQTLHVELGQVRNQLAAAQEDNRNQFLQIEQERLKSNANEANANRVSQENVNLQQQLEHFERTIHLQLEGFEKEKLSFADELVQLKQKSLLVDEKELEIKKLQDKLESSAHQEQDTSDRAELQKEIEKRDNHISSLQDKLEALHDKIDSLESNNDSNNSVNESLMADKDREIEQLLLKVSNMELESTQFKESNQAKVDQLEERLKDTESKLSDYESKQNDHQDLLDKYESLESQLNETTKALQVAQDALTNQLANKDDSLADTTNELEEVKQQLEQALSEKEELSKQLQDKHDSLENAKESFENEKQEISQKLDETLVLLSKLELEKNEISEQLQGKSIQLNQVEDLYKSKQESESQQHDLYQENQEKIQQLQQRIEELTEQLDSSNNQVSLLTVAAATAAASSASVPDDYEELKEKVDKYKSKCKGYKEKINNYKDKIAQHEEEKEMLTLQNNISDKDQQLDLQEARDKNAKLTQEMDIYIDELAQLKSHVSQYQSDGESKQNVIKEYQAMIEQLQSELDSNNEEKKSLVALLEEERSKKTNDNDDDDNNSDNSDNEELDELREKVKYQKEKIKSLKEDLESKDDEWIDEKVKFEETISKLESEISDLKENSNVVVPAVVPLNNNNELIEQLKSSNQSLESQLSSLSIKNSELSNEIDNLQNSLKQSQSQSPPIGSPMSVRSNTSGVDMEDVRKELEENKIIESSIYWPEIDFDRNNIPYCGTSVWQMLDSIGGLSKPQNQRILSKIVYSLEKSFNRSGNDCKFISYWLSTVVFLLHKLHQTGFIQDTSDPQKSGIEISVSAFVPPSPEIGGSFVRDLQSLALNIYSKLITITEMKLEKVLIQSIFLPESVILDHQKSPGKSNIVSSIGSSSGMLSNGNKKPVNNINQTLNILDSTLVFLKDGRISDAISNQFLNQVFFFINAQLTNHLLSNTNVCTTTQGLEVKMGVSRLKEWCSTTPYKSASQQLDSSHEASNLLVIDKSVFMDIEAIKSIFQKLNLHQIKQLLESYTPDDLSPDSLPLSLKKALDANWYQSYDISSLPLQIDSSKKLKL</sequence>
<keyword evidence="6" id="KW-1185">Reference proteome</keyword>
<dbReference type="EMBL" id="AJWJ01000789">
    <property type="protein sequence ID" value="KAF2068954.1"/>
    <property type="molecule type" value="Genomic_DNA"/>
</dbReference>
<dbReference type="PANTHER" id="PTHR16027:SF8">
    <property type="entry name" value="C2 NT-TYPE DOMAIN-CONTAINING PROTEIN-RELATED"/>
    <property type="match status" value="1"/>
</dbReference>
<evidence type="ECO:0000259" key="4">
    <source>
        <dbReference type="PROSITE" id="PS51840"/>
    </source>
</evidence>
<evidence type="ECO:0000256" key="1">
    <source>
        <dbReference type="SAM" id="Coils"/>
    </source>
</evidence>
<dbReference type="InterPro" id="IPR052072">
    <property type="entry name" value="Vascular_dev_regulator"/>
</dbReference>
<protein>
    <recommendedName>
        <fullName evidence="7">C2 NT-type domain-containing protein</fullName>
    </recommendedName>
</protein>
<reference evidence="5" key="1">
    <citation type="submission" date="2020-01" db="EMBL/GenBank/DDBJ databases">
        <title>Development of genomics and gene disruption for Polysphondylium violaceum indicates a role for the polyketide synthase stlB in stalk morphogenesis.</title>
        <authorList>
            <person name="Narita B."/>
            <person name="Kawabe Y."/>
            <person name="Kin K."/>
            <person name="Saito T."/>
            <person name="Gibbs R."/>
            <person name="Kuspa A."/>
            <person name="Muzny D."/>
            <person name="Queller D."/>
            <person name="Richards S."/>
            <person name="Strassman J."/>
            <person name="Sucgang R."/>
            <person name="Worley K."/>
            <person name="Schaap P."/>
        </authorList>
    </citation>
    <scope>NUCLEOTIDE SEQUENCE</scope>
    <source>
        <strain evidence="5">QSvi11</strain>
    </source>
</reference>
<feature type="compositionally biased region" description="Acidic residues" evidence="2">
    <location>
        <begin position="202"/>
        <end position="216"/>
    </location>
</feature>
<dbReference type="SMART" id="SM01132">
    <property type="entry name" value="DIL"/>
    <property type="match status" value="1"/>
</dbReference>
<dbReference type="PROSITE" id="PS51840">
    <property type="entry name" value="C2_NT"/>
    <property type="match status" value="1"/>
</dbReference>
<dbReference type="InterPro" id="IPR019448">
    <property type="entry name" value="NT-C2"/>
</dbReference>
<evidence type="ECO:0008006" key="7">
    <source>
        <dbReference type="Google" id="ProtNLM"/>
    </source>
</evidence>
<dbReference type="OrthoDB" id="6108017at2759"/>
<feature type="coiled-coil region" evidence="1">
    <location>
        <begin position="280"/>
        <end position="307"/>
    </location>
</feature>
<accession>A0A8J4V2N5</accession>
<feature type="region of interest" description="Disordered" evidence="2">
    <location>
        <begin position="185"/>
        <end position="275"/>
    </location>
</feature>
<comment type="caution">
    <text evidence="5">The sequence shown here is derived from an EMBL/GenBank/DDBJ whole genome shotgun (WGS) entry which is preliminary data.</text>
</comment>
<feature type="domain" description="Dilute" evidence="3">
    <location>
        <begin position="1177"/>
        <end position="1466"/>
    </location>
</feature>
<organism evidence="5 6">
    <name type="scientific">Polysphondylium violaceum</name>
    <dbReference type="NCBI Taxonomy" id="133409"/>
    <lineage>
        <taxon>Eukaryota</taxon>
        <taxon>Amoebozoa</taxon>
        <taxon>Evosea</taxon>
        <taxon>Eumycetozoa</taxon>
        <taxon>Dictyostelia</taxon>
        <taxon>Dictyosteliales</taxon>
        <taxon>Dictyosteliaceae</taxon>
        <taxon>Polysphondylium</taxon>
    </lineage>
</organism>
<dbReference type="PANTHER" id="PTHR16027">
    <property type="entry name" value="DILUTE DOMAIN-CONTAINING PROTEIN YPR089W"/>
    <property type="match status" value="1"/>
</dbReference>
<evidence type="ECO:0000313" key="5">
    <source>
        <dbReference type="EMBL" id="KAF2068954.1"/>
    </source>
</evidence>
<feature type="region of interest" description="Disordered" evidence="2">
    <location>
        <begin position="1094"/>
        <end position="1119"/>
    </location>
</feature>
<dbReference type="Proteomes" id="UP000695562">
    <property type="component" value="Unassembled WGS sequence"/>
</dbReference>
<feature type="domain" description="C2 NT-type" evidence="4">
    <location>
        <begin position="9"/>
        <end position="145"/>
    </location>
</feature>
<evidence type="ECO:0000256" key="2">
    <source>
        <dbReference type="SAM" id="MobiDB-lite"/>
    </source>
</evidence>
<feature type="compositionally biased region" description="Acidic residues" evidence="2">
    <location>
        <begin position="976"/>
        <end position="993"/>
    </location>
</feature>
<keyword evidence="1" id="KW-0175">Coiled coil</keyword>
<evidence type="ECO:0000313" key="6">
    <source>
        <dbReference type="Proteomes" id="UP000695562"/>
    </source>
</evidence>
<dbReference type="Pfam" id="PF01843">
    <property type="entry name" value="DIL"/>
    <property type="match status" value="1"/>
</dbReference>